<dbReference type="RefSeq" id="WP_386027752.1">
    <property type="nucleotide sequence ID" value="NZ_JBHUHX010000040.1"/>
</dbReference>
<comment type="caution">
    <text evidence="1">The sequence shown here is derived from an EMBL/GenBank/DDBJ whole genome shotgun (WGS) entry which is preliminary data.</text>
</comment>
<name>A0ABW4YAK2_9GAMM</name>
<reference evidence="2" key="1">
    <citation type="journal article" date="2019" name="Int. J. Syst. Evol. Microbiol.">
        <title>The Global Catalogue of Microorganisms (GCM) 10K type strain sequencing project: providing services to taxonomists for standard genome sequencing and annotation.</title>
        <authorList>
            <consortium name="The Broad Institute Genomics Platform"/>
            <consortium name="The Broad Institute Genome Sequencing Center for Infectious Disease"/>
            <person name="Wu L."/>
            <person name="Ma J."/>
        </authorList>
    </citation>
    <scope>NUCLEOTIDE SEQUENCE [LARGE SCALE GENOMIC DNA]</scope>
    <source>
        <strain evidence="2">KACC 12597</strain>
    </source>
</reference>
<keyword evidence="2" id="KW-1185">Reference proteome</keyword>
<evidence type="ECO:0000313" key="1">
    <source>
        <dbReference type="EMBL" id="MFD2113079.1"/>
    </source>
</evidence>
<dbReference type="EMBL" id="JBHUHX010000040">
    <property type="protein sequence ID" value="MFD2113079.1"/>
    <property type="molecule type" value="Genomic_DNA"/>
</dbReference>
<accession>A0ABW4YAK2</accession>
<gene>
    <name evidence="1" type="ORF">ACFSJC_14605</name>
</gene>
<protein>
    <submittedName>
        <fullName evidence="1">Uncharacterized protein</fullName>
    </submittedName>
</protein>
<proteinExistence type="predicted"/>
<evidence type="ECO:0000313" key="2">
    <source>
        <dbReference type="Proteomes" id="UP001597337"/>
    </source>
</evidence>
<organism evidence="1 2">
    <name type="scientific">Thiorhodococcus fuscus</name>
    <dbReference type="NCBI Taxonomy" id="527200"/>
    <lineage>
        <taxon>Bacteria</taxon>
        <taxon>Pseudomonadati</taxon>
        <taxon>Pseudomonadota</taxon>
        <taxon>Gammaproteobacteria</taxon>
        <taxon>Chromatiales</taxon>
        <taxon>Chromatiaceae</taxon>
        <taxon>Thiorhodococcus</taxon>
    </lineage>
</organism>
<dbReference type="Proteomes" id="UP001597337">
    <property type="component" value="Unassembled WGS sequence"/>
</dbReference>
<sequence length="191" mass="21141">MILNAIIDDQVCELNVPDALLGQAEGFFDKLDSDMDGGWQMGREWVECPDRVQRCQIVADKLLTAMESENERLGVMMAGYLLARMPGLKSVQLDIQGEVQNNSFEIEERPVESSAVAVEVSPGLSKLEAMEQAGNAVTKVFKVGRGYRFSVFDAVSGDWCDSPLIATEEEAGRLRQAAFRERYESLLKGEA</sequence>